<proteinExistence type="predicted"/>
<dbReference type="Proteomes" id="UP000244855">
    <property type="component" value="Unassembled WGS sequence"/>
</dbReference>
<evidence type="ECO:0000259" key="2">
    <source>
        <dbReference type="Pfam" id="PF22685"/>
    </source>
</evidence>
<evidence type="ECO:0000313" key="4">
    <source>
        <dbReference type="Proteomes" id="UP000244855"/>
    </source>
</evidence>
<dbReference type="PANTHER" id="PTHR43708:SF1">
    <property type="entry name" value="GALACTOSE_LACTOSE METABOLISM REGULATORY PROTEIN GAL80"/>
    <property type="match status" value="1"/>
</dbReference>
<evidence type="ECO:0000313" key="3">
    <source>
        <dbReference type="EMBL" id="PVI07496.1"/>
    </source>
</evidence>
<dbReference type="Pfam" id="PF22685">
    <property type="entry name" value="Gal80p_C-like"/>
    <property type="match status" value="1"/>
</dbReference>
<dbReference type="AlphaFoldDB" id="A0A2V1EAU8"/>
<organism evidence="3 4">
    <name type="scientific">Periconia macrospinosa</name>
    <dbReference type="NCBI Taxonomy" id="97972"/>
    <lineage>
        <taxon>Eukaryota</taxon>
        <taxon>Fungi</taxon>
        <taxon>Dikarya</taxon>
        <taxon>Ascomycota</taxon>
        <taxon>Pezizomycotina</taxon>
        <taxon>Dothideomycetes</taxon>
        <taxon>Pleosporomycetidae</taxon>
        <taxon>Pleosporales</taxon>
        <taxon>Massarineae</taxon>
        <taxon>Periconiaceae</taxon>
        <taxon>Periconia</taxon>
    </lineage>
</organism>
<dbReference type="SUPFAM" id="SSF51735">
    <property type="entry name" value="NAD(P)-binding Rossmann-fold domains"/>
    <property type="match status" value="1"/>
</dbReference>
<feature type="domain" description="Gal80p-like C-terminal" evidence="2">
    <location>
        <begin position="136"/>
        <end position="287"/>
    </location>
</feature>
<dbReference type="OrthoDB" id="64915at2759"/>
<dbReference type="STRING" id="97972.A0A2V1EAU8"/>
<protein>
    <submittedName>
        <fullName evidence="3">NAD-P-binding protein</fullName>
    </submittedName>
</protein>
<name>A0A2V1EAU8_9PLEO</name>
<dbReference type="InterPro" id="IPR000683">
    <property type="entry name" value="Gfo/Idh/MocA-like_OxRdtase_N"/>
</dbReference>
<dbReference type="SUPFAM" id="SSF55347">
    <property type="entry name" value="Glyceraldehyde-3-phosphate dehydrogenase-like, C-terminal domain"/>
    <property type="match status" value="1"/>
</dbReference>
<dbReference type="EMBL" id="KZ805304">
    <property type="protein sequence ID" value="PVI07496.1"/>
    <property type="molecule type" value="Genomic_DNA"/>
</dbReference>
<dbReference type="InterPro" id="IPR051317">
    <property type="entry name" value="Gfo/Idh/MocA_oxidoreduct"/>
</dbReference>
<dbReference type="InterPro" id="IPR055080">
    <property type="entry name" value="Gal80p-like_C"/>
</dbReference>
<dbReference type="PANTHER" id="PTHR43708">
    <property type="entry name" value="CONSERVED EXPRESSED OXIDOREDUCTASE (EUROFUNG)"/>
    <property type="match status" value="1"/>
</dbReference>
<accession>A0A2V1EAU8</accession>
<dbReference type="GO" id="GO:0000166">
    <property type="term" value="F:nucleotide binding"/>
    <property type="evidence" value="ECO:0007669"/>
    <property type="project" value="InterPro"/>
</dbReference>
<sequence length="377" mass="40132">MAPIKIGFIGLSSSQSWAVWAHLPYLKNTSKYEIVALCNSSVASAEAAIKTHGLPSTVKAYGTYEDLAADPNVELVVCSIRVDKHYEALLPALKAGKDVFCEWPLASNAAQAEELLKIAKEKGVKTLVGLQAGMSPTVRKVKELLDGGRVGRLLSSSFVGAATLVGESGPEALAYTNDDKSGGNLLTIYAMHSLEGITHAIAPIASFSSHLATVHPVVTLTTATGTPTGATVPRTAPDQVMLHGTLSNPSHTIFSYHLRGGPAFSNSPSTGLSWTLYGTKATILITGPNSFLNIADATSSGFKIEVFEHESGTTEEVVVDGGEWSSEEKGVPLFGRNVARLYEAFADGEKEAVLGWEEAVQRHEFVKSVYEKAGWKR</sequence>
<dbReference type="Gene3D" id="3.30.360.10">
    <property type="entry name" value="Dihydrodipicolinate Reductase, domain 2"/>
    <property type="match status" value="1"/>
</dbReference>
<evidence type="ECO:0000259" key="1">
    <source>
        <dbReference type="Pfam" id="PF01408"/>
    </source>
</evidence>
<dbReference type="Gene3D" id="3.40.50.720">
    <property type="entry name" value="NAD(P)-binding Rossmann-like Domain"/>
    <property type="match status" value="1"/>
</dbReference>
<gene>
    <name evidence="3" type="ORF">DM02DRAFT_327849</name>
</gene>
<feature type="domain" description="Gfo/Idh/MocA-like oxidoreductase N-terminal" evidence="1">
    <location>
        <begin position="4"/>
        <end position="129"/>
    </location>
</feature>
<reference evidence="3 4" key="1">
    <citation type="journal article" date="2018" name="Sci. Rep.">
        <title>Comparative genomics provides insights into the lifestyle and reveals functional heterogeneity of dark septate endophytic fungi.</title>
        <authorList>
            <person name="Knapp D.G."/>
            <person name="Nemeth J.B."/>
            <person name="Barry K."/>
            <person name="Hainaut M."/>
            <person name="Henrissat B."/>
            <person name="Johnson J."/>
            <person name="Kuo A."/>
            <person name="Lim J.H.P."/>
            <person name="Lipzen A."/>
            <person name="Nolan M."/>
            <person name="Ohm R.A."/>
            <person name="Tamas L."/>
            <person name="Grigoriev I.V."/>
            <person name="Spatafora J.W."/>
            <person name="Nagy L.G."/>
            <person name="Kovacs G.M."/>
        </authorList>
    </citation>
    <scope>NUCLEOTIDE SEQUENCE [LARGE SCALE GENOMIC DNA]</scope>
    <source>
        <strain evidence="3 4">DSE2036</strain>
    </source>
</reference>
<dbReference type="Pfam" id="PF01408">
    <property type="entry name" value="GFO_IDH_MocA"/>
    <property type="match status" value="1"/>
</dbReference>
<keyword evidence="4" id="KW-1185">Reference proteome</keyword>
<dbReference type="InterPro" id="IPR036291">
    <property type="entry name" value="NAD(P)-bd_dom_sf"/>
</dbReference>